<dbReference type="EMBL" id="MTJL01000067">
    <property type="protein sequence ID" value="OMH97968.1"/>
    <property type="molecule type" value="Genomic_DNA"/>
</dbReference>
<accession>A0A1R1Q6Z8</accession>
<dbReference type="RefSeq" id="WP_076762736.1">
    <property type="nucleotide sequence ID" value="NZ_JARMMI010000011.1"/>
</dbReference>
<dbReference type="Proteomes" id="UP000187367">
    <property type="component" value="Unassembled WGS sequence"/>
</dbReference>
<dbReference type="InterPro" id="IPR012338">
    <property type="entry name" value="Beta-lactam/transpept-like"/>
</dbReference>
<dbReference type="AlphaFoldDB" id="A0A1R1RM21"/>
<dbReference type="Gene3D" id="3.40.710.10">
    <property type="entry name" value="DD-peptidase/beta-lactamase superfamily"/>
    <property type="match status" value="1"/>
</dbReference>
<protein>
    <submittedName>
        <fullName evidence="1">Uncharacterized protein</fullName>
    </submittedName>
</protein>
<gene>
    <name evidence="1" type="ORF">BW143_22255</name>
</gene>
<organism evidence="1 2">
    <name type="scientific">Bacillus swezeyi</name>
    <dbReference type="NCBI Taxonomy" id="1925020"/>
    <lineage>
        <taxon>Bacteria</taxon>
        <taxon>Bacillati</taxon>
        <taxon>Bacillota</taxon>
        <taxon>Bacilli</taxon>
        <taxon>Bacillales</taxon>
        <taxon>Bacillaceae</taxon>
        <taxon>Bacillus</taxon>
    </lineage>
</organism>
<comment type="caution">
    <text evidence="1">The sequence shown here is derived from an EMBL/GenBank/DDBJ whole genome shotgun (WGS) entry which is preliminary data.</text>
</comment>
<sequence>MEIFYKEKLPFDQDVMEAVKRMMIQDEGDDFTLYGRTGSGSGVGCYVGFIKTGGPAYRFATNISGTGTEAKEITMNILKKYRLSS</sequence>
<reference evidence="1 2" key="1">
    <citation type="submission" date="2017-01" db="EMBL/GenBank/DDBJ databases">
        <title>Bacillus phylogenomics.</title>
        <authorList>
            <person name="Dunlap C."/>
        </authorList>
    </citation>
    <scope>NUCLEOTIDE SEQUENCE [LARGE SCALE GENOMIC DNA]</scope>
    <source>
        <strain evidence="1 2">NRRL B-41282</strain>
    </source>
</reference>
<dbReference type="SUPFAM" id="SSF56601">
    <property type="entry name" value="beta-lactamase/transpeptidase-like"/>
    <property type="match status" value="1"/>
</dbReference>
<proteinExistence type="predicted"/>
<accession>A0A1R1RM21</accession>
<evidence type="ECO:0000313" key="2">
    <source>
        <dbReference type="Proteomes" id="UP000187367"/>
    </source>
</evidence>
<name>A0A1R1RM21_9BACI</name>
<evidence type="ECO:0000313" key="1">
    <source>
        <dbReference type="EMBL" id="OMH97968.1"/>
    </source>
</evidence>
<keyword evidence="2" id="KW-1185">Reference proteome</keyword>